<organism evidence="2 3">
    <name type="scientific">Metabacillus niabensis</name>
    <dbReference type="NCBI Taxonomy" id="324854"/>
    <lineage>
        <taxon>Bacteria</taxon>
        <taxon>Bacillati</taxon>
        <taxon>Bacillota</taxon>
        <taxon>Bacilli</taxon>
        <taxon>Bacillales</taxon>
        <taxon>Bacillaceae</taxon>
        <taxon>Metabacillus</taxon>
    </lineage>
</organism>
<sequence length="54" mass="5928">MPNRSNQNDTQKNALKNSQQSGSNYHKQHAGNVEGYGEPYPTATNTSDTSETTK</sequence>
<feature type="region of interest" description="Disordered" evidence="1">
    <location>
        <begin position="1"/>
        <end position="54"/>
    </location>
</feature>
<feature type="compositionally biased region" description="Polar residues" evidence="1">
    <location>
        <begin position="1"/>
        <end position="25"/>
    </location>
</feature>
<name>A0ABT9YW81_9BACI</name>
<dbReference type="RefSeq" id="WP_170944323.1">
    <property type="nucleotide sequence ID" value="NZ_CADEPK010000231.1"/>
</dbReference>
<evidence type="ECO:0000313" key="3">
    <source>
        <dbReference type="Proteomes" id="UP001232245"/>
    </source>
</evidence>
<reference evidence="2 3" key="1">
    <citation type="submission" date="2023-07" db="EMBL/GenBank/DDBJ databases">
        <title>Genomic Encyclopedia of Type Strains, Phase IV (KMG-IV): sequencing the most valuable type-strain genomes for metagenomic binning, comparative biology and taxonomic classification.</title>
        <authorList>
            <person name="Goeker M."/>
        </authorList>
    </citation>
    <scope>NUCLEOTIDE SEQUENCE [LARGE SCALE GENOMIC DNA]</scope>
    <source>
        <strain evidence="2 3">DSM 17723</strain>
    </source>
</reference>
<comment type="caution">
    <text evidence="2">The sequence shown here is derived from an EMBL/GenBank/DDBJ whole genome shotgun (WGS) entry which is preliminary data.</text>
</comment>
<feature type="compositionally biased region" description="Low complexity" evidence="1">
    <location>
        <begin position="42"/>
        <end position="54"/>
    </location>
</feature>
<dbReference type="Proteomes" id="UP001232245">
    <property type="component" value="Unassembled WGS sequence"/>
</dbReference>
<dbReference type="EMBL" id="JAUSTZ010000001">
    <property type="protein sequence ID" value="MDQ0223852.1"/>
    <property type="molecule type" value="Genomic_DNA"/>
</dbReference>
<gene>
    <name evidence="2" type="ORF">J2S02_000174</name>
</gene>
<proteinExistence type="predicted"/>
<accession>A0ABT9YW81</accession>
<protein>
    <submittedName>
        <fullName evidence="2">Uncharacterized protein</fullName>
    </submittedName>
</protein>
<keyword evidence="3" id="KW-1185">Reference proteome</keyword>
<evidence type="ECO:0000256" key="1">
    <source>
        <dbReference type="SAM" id="MobiDB-lite"/>
    </source>
</evidence>
<evidence type="ECO:0000313" key="2">
    <source>
        <dbReference type="EMBL" id="MDQ0223852.1"/>
    </source>
</evidence>